<dbReference type="EMBL" id="BAAAQN010000038">
    <property type="protein sequence ID" value="GAA2045113.1"/>
    <property type="molecule type" value="Genomic_DNA"/>
</dbReference>
<feature type="compositionally biased region" description="Low complexity" evidence="1">
    <location>
        <begin position="9"/>
        <end position="23"/>
    </location>
</feature>
<feature type="region of interest" description="Disordered" evidence="1">
    <location>
        <begin position="40"/>
        <end position="71"/>
    </location>
</feature>
<evidence type="ECO:0000313" key="3">
    <source>
        <dbReference type="Proteomes" id="UP001500751"/>
    </source>
</evidence>
<protein>
    <submittedName>
        <fullName evidence="2">Uncharacterized protein</fullName>
    </submittedName>
</protein>
<comment type="caution">
    <text evidence="2">The sequence shown here is derived from an EMBL/GenBank/DDBJ whole genome shotgun (WGS) entry which is preliminary data.</text>
</comment>
<proteinExistence type="predicted"/>
<organism evidence="2 3">
    <name type="scientific">Catenulispora yoronensis</name>
    <dbReference type="NCBI Taxonomy" id="450799"/>
    <lineage>
        <taxon>Bacteria</taxon>
        <taxon>Bacillati</taxon>
        <taxon>Actinomycetota</taxon>
        <taxon>Actinomycetes</taxon>
        <taxon>Catenulisporales</taxon>
        <taxon>Catenulisporaceae</taxon>
        <taxon>Catenulispora</taxon>
    </lineage>
</organism>
<accession>A0ABN2UWI6</accession>
<name>A0ABN2UWI6_9ACTN</name>
<evidence type="ECO:0000313" key="2">
    <source>
        <dbReference type="EMBL" id="GAA2045113.1"/>
    </source>
</evidence>
<dbReference type="Proteomes" id="UP001500751">
    <property type="component" value="Unassembled WGS sequence"/>
</dbReference>
<feature type="region of interest" description="Disordered" evidence="1">
    <location>
        <begin position="1"/>
        <end position="23"/>
    </location>
</feature>
<gene>
    <name evidence="2" type="ORF">GCM10009839_56240</name>
</gene>
<evidence type="ECO:0000256" key="1">
    <source>
        <dbReference type="SAM" id="MobiDB-lite"/>
    </source>
</evidence>
<sequence>MDFPPLPQAAAPASTASAAAPAAARRAVVRGVFRVGRDGRWFTGTSLNRGHRSPEGMHRAGSGQTPVAPNV</sequence>
<keyword evidence="3" id="KW-1185">Reference proteome</keyword>
<reference evidence="2 3" key="1">
    <citation type="journal article" date="2019" name="Int. J. Syst. Evol. Microbiol.">
        <title>The Global Catalogue of Microorganisms (GCM) 10K type strain sequencing project: providing services to taxonomists for standard genome sequencing and annotation.</title>
        <authorList>
            <consortium name="The Broad Institute Genomics Platform"/>
            <consortium name="The Broad Institute Genome Sequencing Center for Infectious Disease"/>
            <person name="Wu L."/>
            <person name="Ma J."/>
        </authorList>
    </citation>
    <scope>NUCLEOTIDE SEQUENCE [LARGE SCALE GENOMIC DNA]</scope>
    <source>
        <strain evidence="2 3">JCM 16014</strain>
    </source>
</reference>
<feature type="compositionally biased region" description="Polar residues" evidence="1">
    <location>
        <begin position="62"/>
        <end position="71"/>
    </location>
</feature>